<evidence type="ECO:0008006" key="4">
    <source>
        <dbReference type="Google" id="ProtNLM"/>
    </source>
</evidence>
<reference evidence="2 3" key="1">
    <citation type="journal article" date="2018" name="Mol. Biol. Evol.">
        <title>Broad Genomic Sampling Reveals a Smut Pathogenic Ancestry of the Fungal Clade Ustilaginomycotina.</title>
        <authorList>
            <person name="Kijpornyongpan T."/>
            <person name="Mondo S.J."/>
            <person name="Barry K."/>
            <person name="Sandor L."/>
            <person name="Lee J."/>
            <person name="Lipzen A."/>
            <person name="Pangilinan J."/>
            <person name="LaButti K."/>
            <person name="Hainaut M."/>
            <person name="Henrissat B."/>
            <person name="Grigoriev I.V."/>
            <person name="Spatafora J.W."/>
            <person name="Aime M.C."/>
        </authorList>
    </citation>
    <scope>NUCLEOTIDE SEQUENCE [LARGE SCALE GENOMIC DNA]</scope>
    <source>
        <strain evidence="2 3">MCA 3645</strain>
    </source>
</reference>
<dbReference type="Proteomes" id="UP000246740">
    <property type="component" value="Unassembled WGS sequence"/>
</dbReference>
<dbReference type="OrthoDB" id="10581234at2759"/>
<keyword evidence="1" id="KW-0732">Signal</keyword>
<protein>
    <recommendedName>
        <fullName evidence="4">Secreted protein</fullName>
    </recommendedName>
</protein>
<evidence type="ECO:0000256" key="1">
    <source>
        <dbReference type="SAM" id="SignalP"/>
    </source>
</evidence>
<evidence type="ECO:0000313" key="3">
    <source>
        <dbReference type="Proteomes" id="UP000246740"/>
    </source>
</evidence>
<keyword evidence="3" id="KW-1185">Reference proteome</keyword>
<feature type="chain" id="PRO_5016433564" description="Secreted protein" evidence="1">
    <location>
        <begin position="23"/>
        <end position="234"/>
    </location>
</feature>
<evidence type="ECO:0000313" key="2">
    <source>
        <dbReference type="EMBL" id="PWY99867.1"/>
    </source>
</evidence>
<accession>A0A317XPR9</accession>
<feature type="signal peptide" evidence="1">
    <location>
        <begin position="1"/>
        <end position="22"/>
    </location>
</feature>
<dbReference type="InParanoid" id="A0A317XPR9"/>
<proteinExistence type="predicted"/>
<gene>
    <name evidence="2" type="ORF">BCV70DRAFT_114173</name>
</gene>
<name>A0A317XPR9_9BASI</name>
<dbReference type="AlphaFoldDB" id="A0A317XPR9"/>
<sequence>MIMRAVQVILIALYLGLMTCSATPHSPARISLTNRHLVAMRRDKSSQKPHERCNGAKMYYTPLVLKTKHWPELGVCDSSCEPLADFYSATATISSSSSIKTESSDVDARAASAGLKSSADRVVDKRDRKRRLQGNWKSDDRRVFAVSAQPSRRADTNKDDDGDDLVWYCDETVTLPEDDLDPDEYKDKFPFNARTCFATNGEDHGRYAQIMFEKACIQAQGQFTNPVYKTWLDH</sequence>
<dbReference type="EMBL" id="KZ819194">
    <property type="protein sequence ID" value="PWY99867.1"/>
    <property type="molecule type" value="Genomic_DNA"/>
</dbReference>
<organism evidence="2 3">
    <name type="scientific">Testicularia cyperi</name>
    <dbReference type="NCBI Taxonomy" id="1882483"/>
    <lineage>
        <taxon>Eukaryota</taxon>
        <taxon>Fungi</taxon>
        <taxon>Dikarya</taxon>
        <taxon>Basidiomycota</taxon>
        <taxon>Ustilaginomycotina</taxon>
        <taxon>Ustilaginomycetes</taxon>
        <taxon>Ustilaginales</taxon>
        <taxon>Anthracoideaceae</taxon>
        <taxon>Testicularia</taxon>
    </lineage>
</organism>